<organism evidence="1 2">
    <name type="scientific">Sphingobacterium mizutaii</name>
    <dbReference type="NCBI Taxonomy" id="1010"/>
    <lineage>
        <taxon>Bacteria</taxon>
        <taxon>Pseudomonadati</taxon>
        <taxon>Bacteroidota</taxon>
        <taxon>Sphingobacteriia</taxon>
        <taxon>Sphingobacteriales</taxon>
        <taxon>Sphingobacteriaceae</taxon>
        <taxon>Sphingobacterium</taxon>
    </lineage>
</organism>
<dbReference type="EMBL" id="LT906468">
    <property type="protein sequence ID" value="SNV53315.1"/>
    <property type="molecule type" value="Genomic_DNA"/>
</dbReference>
<proteinExistence type="predicted"/>
<accession>A0AAJ4XCZ4</accession>
<dbReference type="Proteomes" id="UP000215355">
    <property type="component" value="Chromosome 1"/>
</dbReference>
<protein>
    <submittedName>
        <fullName evidence="1">Uncharacterized protein</fullName>
    </submittedName>
</protein>
<dbReference type="KEGG" id="smiz:4412673_02845"/>
<dbReference type="RefSeq" id="WP_093098027.1">
    <property type="nucleotide sequence ID" value="NZ_FNGK01000002.1"/>
</dbReference>
<evidence type="ECO:0000313" key="2">
    <source>
        <dbReference type="Proteomes" id="UP000215355"/>
    </source>
</evidence>
<dbReference type="AlphaFoldDB" id="A0AAJ4XCZ4"/>
<gene>
    <name evidence="1" type="ORF">SAMEA4412673_02845</name>
</gene>
<evidence type="ECO:0000313" key="1">
    <source>
        <dbReference type="EMBL" id="SNV53315.1"/>
    </source>
</evidence>
<name>A0AAJ4XCZ4_9SPHI</name>
<sequence>MIIQVENIDYLLVSSNKKGISIDFNGQDLPVIYAPADLSIQELTAYVKRFAKKNANKAIPTEELEFFSLKIFSKEYPVRPLPTGQSKPYLKNNIIYYSKSTLTTKSQEKLEKQLGQYMFEQIIMSLVGKWEELLDYLLEDIKFKKIPKSYFVFSGKTLVYNKSNIYLDLRCNEYLLAKALIEIAGKNKLQPTILERHFPDARQIEKILSYGNERI</sequence>
<reference evidence="1 2" key="1">
    <citation type="submission" date="2017-06" db="EMBL/GenBank/DDBJ databases">
        <authorList>
            <consortium name="Pathogen Informatics"/>
        </authorList>
    </citation>
    <scope>NUCLEOTIDE SEQUENCE [LARGE SCALE GENOMIC DNA]</scope>
    <source>
        <strain evidence="1 2">NCTC12149</strain>
    </source>
</reference>